<dbReference type="AlphaFoldDB" id="A0A7J7JGT1"/>
<dbReference type="Proteomes" id="UP000593567">
    <property type="component" value="Unassembled WGS sequence"/>
</dbReference>
<reference evidence="1" key="1">
    <citation type="submission" date="2020-06" db="EMBL/GenBank/DDBJ databases">
        <title>Draft genome of Bugula neritina, a colonial animal packing powerful symbionts and potential medicines.</title>
        <authorList>
            <person name="Rayko M."/>
        </authorList>
    </citation>
    <scope>NUCLEOTIDE SEQUENCE [LARGE SCALE GENOMIC DNA]</scope>
    <source>
        <strain evidence="1">Kwan_BN1</strain>
    </source>
</reference>
<dbReference type="EMBL" id="VXIV02002529">
    <property type="protein sequence ID" value="KAF6024816.1"/>
    <property type="molecule type" value="Genomic_DNA"/>
</dbReference>
<comment type="caution">
    <text evidence="1">The sequence shown here is derived from an EMBL/GenBank/DDBJ whole genome shotgun (WGS) entry which is preliminary data.</text>
</comment>
<evidence type="ECO:0000313" key="1">
    <source>
        <dbReference type="EMBL" id="KAF6024816.1"/>
    </source>
</evidence>
<organism evidence="1 2">
    <name type="scientific">Bugula neritina</name>
    <name type="common">Brown bryozoan</name>
    <name type="synonym">Sertularia neritina</name>
    <dbReference type="NCBI Taxonomy" id="10212"/>
    <lineage>
        <taxon>Eukaryota</taxon>
        <taxon>Metazoa</taxon>
        <taxon>Spiralia</taxon>
        <taxon>Lophotrochozoa</taxon>
        <taxon>Bryozoa</taxon>
        <taxon>Gymnolaemata</taxon>
        <taxon>Cheilostomatida</taxon>
        <taxon>Flustrina</taxon>
        <taxon>Buguloidea</taxon>
        <taxon>Bugulidae</taxon>
        <taxon>Bugula</taxon>
    </lineage>
</organism>
<keyword evidence="2" id="KW-1185">Reference proteome</keyword>
<protein>
    <submittedName>
        <fullName evidence="1">EXOC8</fullName>
    </submittedName>
</protein>
<proteinExistence type="predicted"/>
<gene>
    <name evidence="1" type="ORF">EB796_016875</name>
</gene>
<sequence>MVLVTINLSTTECIQRVAYVPFIESDKLYISLTEHSLTFCKSGITFLEDLLKMSQPSVQYLVDSGIQKMWSCLVLHIENSLTSVVNIKENRNKFILKNASWLEEKVLAVAEARYMDSVGYASTEMKHVHRSFGKLKSLAMAYQAELV</sequence>
<name>A0A7J7JGT1_BUGNE</name>
<accession>A0A7J7JGT1</accession>
<evidence type="ECO:0000313" key="2">
    <source>
        <dbReference type="Proteomes" id="UP000593567"/>
    </source>
</evidence>